<dbReference type="RefSeq" id="WP_243068928.1">
    <property type="nucleotide sequence ID" value="NZ_JAIVFK010000018.1"/>
</dbReference>
<keyword evidence="1" id="KW-0808">Transferase</keyword>
<name>A0ABS9ZBJ3_9HYPH</name>
<accession>A0ABS9ZBJ3</accession>
<dbReference type="Proteomes" id="UP001139104">
    <property type="component" value="Unassembled WGS sequence"/>
</dbReference>
<evidence type="ECO:0000313" key="1">
    <source>
        <dbReference type="EMBL" id="MCI4684896.1"/>
    </source>
</evidence>
<reference evidence="1" key="1">
    <citation type="journal article" date="2022" name="ISME J.">
        <title>Identification of active gaseous-alkane degraders at natural gas seeps.</title>
        <authorList>
            <person name="Farhan Ul Haque M."/>
            <person name="Hernandez M."/>
            <person name="Crombie A.T."/>
            <person name="Murrell J.C."/>
        </authorList>
    </citation>
    <scope>NUCLEOTIDE SEQUENCE</scope>
    <source>
        <strain evidence="1">PC2</strain>
    </source>
</reference>
<proteinExistence type="predicted"/>
<gene>
    <name evidence="1" type="ORF">K2U94_19335</name>
</gene>
<dbReference type="GO" id="GO:0008483">
    <property type="term" value="F:transaminase activity"/>
    <property type="evidence" value="ECO:0007669"/>
    <property type="project" value="UniProtKB-KW"/>
</dbReference>
<organism evidence="1 2">
    <name type="scientific">Candidatus Rhodoblastus alkanivorans</name>
    <dbReference type="NCBI Taxonomy" id="2954117"/>
    <lineage>
        <taxon>Bacteria</taxon>
        <taxon>Pseudomonadati</taxon>
        <taxon>Pseudomonadota</taxon>
        <taxon>Alphaproteobacteria</taxon>
        <taxon>Hyphomicrobiales</taxon>
        <taxon>Rhodoblastaceae</taxon>
        <taxon>Rhodoblastus</taxon>
    </lineage>
</organism>
<protein>
    <submittedName>
        <fullName evidence="1">Aminotransferase</fullName>
    </submittedName>
</protein>
<comment type="caution">
    <text evidence="1">The sequence shown here is derived from an EMBL/GenBank/DDBJ whole genome shotgun (WGS) entry which is preliminary data.</text>
</comment>
<keyword evidence="2" id="KW-1185">Reference proteome</keyword>
<dbReference type="EMBL" id="JAIVFP010000002">
    <property type="protein sequence ID" value="MCI4684896.1"/>
    <property type="molecule type" value="Genomic_DNA"/>
</dbReference>
<keyword evidence="1" id="KW-0032">Aminotransferase</keyword>
<evidence type="ECO:0000313" key="2">
    <source>
        <dbReference type="Proteomes" id="UP001139104"/>
    </source>
</evidence>
<sequence length="319" mass="35849">MHTCEPPTEVLEEWLASNGTVRGTYGHLLLEQQTPTDEDLIAALRPYFESAHLDAREHFHRQIAIDLHPDADAPGAHACYPGCLPSTARRGLFGEVMAGMMTEAFQTKFVGGHEWCVPIFLFREHADVEAYLWDLARDPARTRQIFGRFGSDFIGLSLNEAGEAVRFIAGEAKWRQRLTKSAVDSLMLGPWEEDEETGERARSGRGVWFEVNRDTPVPHGLRQLQRLLELRDPDGHQAAILSIDQAIILENAPPLPRTNLILIAGNGARDRKELNVLIGWEEAPEEYTAPHDLQVVELILTDGEQLIDGLYSSLWQDDE</sequence>